<dbReference type="Gene3D" id="1.10.3230.30">
    <property type="entry name" value="Phage gp6-like head-tail connector protein"/>
    <property type="match status" value="1"/>
</dbReference>
<dbReference type="InterPro" id="IPR011738">
    <property type="entry name" value="Phage_CHP"/>
</dbReference>
<sequence length="180" mass="19281">MLMPLAVSYGEDVLSLEAAKAHLRVDADDDAEDAVIGAFRDAAITAVELYTKVMLGSATRTWQGRFASRMVLGTGPVTEVTAISYLDPYGDAISLSASDWRLALGELVPGIGKSWPMAAQDDGVVTVTFTAGYSDETRPGNLVQAVKLMLSHLYENRGDDVSELSPGARAWCDLTRLPTI</sequence>
<dbReference type="NCBIfam" id="TIGR02215">
    <property type="entry name" value="phage_chp_gp8"/>
    <property type="match status" value="1"/>
</dbReference>
<evidence type="ECO:0000313" key="2">
    <source>
        <dbReference type="Proteomes" id="UP000706039"/>
    </source>
</evidence>
<reference evidence="1 2" key="1">
    <citation type="submission" date="2021-08" db="EMBL/GenBank/DDBJ databases">
        <authorList>
            <person name="Tuo L."/>
        </authorList>
    </citation>
    <scope>NUCLEOTIDE SEQUENCE [LARGE SCALE GENOMIC DNA]</scope>
    <source>
        <strain evidence="1 2">JCM 31229</strain>
    </source>
</reference>
<dbReference type="RefSeq" id="WP_222993442.1">
    <property type="nucleotide sequence ID" value="NZ_JAINVV010000014.1"/>
</dbReference>
<name>A0ABS7PXT2_9SPHN</name>
<proteinExistence type="predicted"/>
<gene>
    <name evidence="1" type="ORF">K7G82_27695</name>
</gene>
<comment type="caution">
    <text evidence="1">The sequence shown here is derived from an EMBL/GenBank/DDBJ whole genome shotgun (WGS) entry which is preliminary data.</text>
</comment>
<organism evidence="1 2">
    <name type="scientific">Sphingomonas colocasiae</name>
    <dbReference type="NCBI Taxonomy" id="1848973"/>
    <lineage>
        <taxon>Bacteria</taxon>
        <taxon>Pseudomonadati</taxon>
        <taxon>Pseudomonadota</taxon>
        <taxon>Alphaproteobacteria</taxon>
        <taxon>Sphingomonadales</taxon>
        <taxon>Sphingomonadaceae</taxon>
        <taxon>Sphingomonas</taxon>
    </lineage>
</organism>
<protein>
    <recommendedName>
        <fullName evidence="3">Phage gp6-like head-tail connector protein</fullName>
    </recommendedName>
</protein>
<keyword evidence="2" id="KW-1185">Reference proteome</keyword>
<evidence type="ECO:0000313" key="1">
    <source>
        <dbReference type="EMBL" id="MBY8826116.1"/>
    </source>
</evidence>
<dbReference type="Proteomes" id="UP000706039">
    <property type="component" value="Unassembled WGS sequence"/>
</dbReference>
<dbReference type="EMBL" id="JAINVV010000014">
    <property type="protein sequence ID" value="MBY8826116.1"/>
    <property type="molecule type" value="Genomic_DNA"/>
</dbReference>
<accession>A0ABS7PXT2</accession>
<evidence type="ECO:0008006" key="3">
    <source>
        <dbReference type="Google" id="ProtNLM"/>
    </source>
</evidence>